<sequence>MRSLRYVRSAGFALTTCAALALTSAGPGGSAAATATVDGPTVNVGNGTAHSYVTVNADGTPNATGIRMTAAALDGLTDAPDVQMQGFPLALPQHAPATVFDHLTLDWNPHGHGPAGEYTEPHFDMHFYMIDAAAVGEITPMRIDFVPRASNLPPAGHMPSGYVPDPGPAVLNTAPDMGLHWDDTTAGIHPGFDFEQVLRAGSWDGSYIFLEPMMTRDWMLTKQSVDQPVSQPQVYARSGYYPTTYSVRHDEASNEYVVELGGMTLRQAP</sequence>
<keyword evidence="1" id="KW-0732">Signal</keyword>
<dbReference type="Proteomes" id="UP001501183">
    <property type="component" value="Unassembled WGS sequence"/>
</dbReference>
<gene>
    <name evidence="3" type="ORF">GCM10023094_45550</name>
</gene>
<name>A0ABP8PKD3_9NOCA</name>
<accession>A0ABP8PKD3</accession>
<dbReference type="InterPro" id="IPR040832">
    <property type="entry name" value="TTHB210-like_dom"/>
</dbReference>
<dbReference type="InterPro" id="IPR033786">
    <property type="entry name" value="TTHB210-like"/>
</dbReference>
<dbReference type="Pfam" id="PF18197">
    <property type="entry name" value="TTHB210-like"/>
    <property type="match status" value="1"/>
</dbReference>
<feature type="signal peptide" evidence="1">
    <location>
        <begin position="1"/>
        <end position="21"/>
    </location>
</feature>
<dbReference type="RefSeq" id="WP_345350774.1">
    <property type="nucleotide sequence ID" value="NZ_BAABFB010000068.1"/>
</dbReference>
<evidence type="ECO:0000259" key="2">
    <source>
        <dbReference type="Pfam" id="PF18197"/>
    </source>
</evidence>
<dbReference type="EMBL" id="BAABFB010000068">
    <property type="protein sequence ID" value="GAA4487353.1"/>
    <property type="molecule type" value="Genomic_DNA"/>
</dbReference>
<evidence type="ECO:0000313" key="4">
    <source>
        <dbReference type="Proteomes" id="UP001501183"/>
    </source>
</evidence>
<feature type="chain" id="PRO_5047007564" evidence="1">
    <location>
        <begin position="22"/>
        <end position="269"/>
    </location>
</feature>
<organism evidence="3 4">
    <name type="scientific">Rhodococcus olei</name>
    <dbReference type="NCBI Taxonomy" id="2161675"/>
    <lineage>
        <taxon>Bacteria</taxon>
        <taxon>Bacillati</taxon>
        <taxon>Actinomycetota</taxon>
        <taxon>Actinomycetes</taxon>
        <taxon>Mycobacteriales</taxon>
        <taxon>Nocardiaceae</taxon>
        <taxon>Rhodococcus</taxon>
    </lineage>
</organism>
<evidence type="ECO:0000313" key="3">
    <source>
        <dbReference type="EMBL" id="GAA4487353.1"/>
    </source>
</evidence>
<feature type="domain" description="TTHB210-like" evidence="2">
    <location>
        <begin position="57"/>
        <end position="107"/>
    </location>
</feature>
<proteinExistence type="predicted"/>
<protein>
    <submittedName>
        <fullName evidence="3">DUF5602 domain-containing protein</fullName>
    </submittedName>
</protein>
<comment type="caution">
    <text evidence="3">The sequence shown here is derived from an EMBL/GenBank/DDBJ whole genome shotgun (WGS) entry which is preliminary data.</text>
</comment>
<keyword evidence="4" id="KW-1185">Reference proteome</keyword>
<dbReference type="CDD" id="cd11669">
    <property type="entry name" value="TTHB210-like"/>
    <property type="match status" value="1"/>
</dbReference>
<evidence type="ECO:0000256" key="1">
    <source>
        <dbReference type="SAM" id="SignalP"/>
    </source>
</evidence>
<reference evidence="4" key="1">
    <citation type="journal article" date="2019" name="Int. J. Syst. Evol. Microbiol.">
        <title>The Global Catalogue of Microorganisms (GCM) 10K type strain sequencing project: providing services to taxonomists for standard genome sequencing and annotation.</title>
        <authorList>
            <consortium name="The Broad Institute Genomics Platform"/>
            <consortium name="The Broad Institute Genome Sequencing Center for Infectious Disease"/>
            <person name="Wu L."/>
            <person name="Ma J."/>
        </authorList>
    </citation>
    <scope>NUCLEOTIDE SEQUENCE [LARGE SCALE GENOMIC DNA]</scope>
    <source>
        <strain evidence="4">JCM 32206</strain>
    </source>
</reference>